<comment type="caution">
    <text evidence="5">The sequence shown here is derived from an EMBL/GenBank/DDBJ whole genome shotgun (WGS) entry which is preliminary data.</text>
</comment>
<evidence type="ECO:0000256" key="3">
    <source>
        <dbReference type="ARBA" id="ARBA00023242"/>
    </source>
</evidence>
<evidence type="ECO:0000256" key="4">
    <source>
        <dbReference type="ARBA" id="ARBA00025806"/>
    </source>
</evidence>
<name>A0AAV5CAK6_ELECO</name>
<organism evidence="5 6">
    <name type="scientific">Eleusine coracana subsp. coracana</name>
    <dbReference type="NCBI Taxonomy" id="191504"/>
    <lineage>
        <taxon>Eukaryota</taxon>
        <taxon>Viridiplantae</taxon>
        <taxon>Streptophyta</taxon>
        <taxon>Embryophyta</taxon>
        <taxon>Tracheophyta</taxon>
        <taxon>Spermatophyta</taxon>
        <taxon>Magnoliopsida</taxon>
        <taxon>Liliopsida</taxon>
        <taxon>Poales</taxon>
        <taxon>Poaceae</taxon>
        <taxon>PACMAD clade</taxon>
        <taxon>Chloridoideae</taxon>
        <taxon>Cynodonteae</taxon>
        <taxon>Eleusininae</taxon>
        <taxon>Eleusine</taxon>
    </lineage>
</organism>
<evidence type="ECO:0000256" key="1">
    <source>
        <dbReference type="ARBA" id="ARBA00004123"/>
    </source>
</evidence>
<dbReference type="PANTHER" id="PTHR12972">
    <property type="entry name" value="DOWNSTREAM NEIGHBOR OF SON"/>
    <property type="match status" value="1"/>
</dbReference>
<comment type="similarity">
    <text evidence="4">Belongs to the DONSON family.</text>
</comment>
<keyword evidence="2" id="KW-0217">Developmental protein</keyword>
<dbReference type="PANTHER" id="PTHR12972:SF0">
    <property type="entry name" value="PROTEIN DOWNSTREAM NEIGHBOR OF SON"/>
    <property type="match status" value="1"/>
</dbReference>
<evidence type="ECO:0000313" key="6">
    <source>
        <dbReference type="Proteomes" id="UP001054889"/>
    </source>
</evidence>
<gene>
    <name evidence="5" type="primary">ga11805</name>
    <name evidence="5" type="ORF">PR202_ga11805</name>
</gene>
<keyword evidence="6" id="KW-1185">Reference proteome</keyword>
<comment type="subcellular location">
    <subcellularLocation>
        <location evidence="1">Nucleus</location>
    </subcellularLocation>
</comment>
<dbReference type="GO" id="GO:0005634">
    <property type="term" value="C:nucleus"/>
    <property type="evidence" value="ECO:0007669"/>
    <property type="project" value="UniProtKB-SubCell"/>
</dbReference>
<proteinExistence type="inferred from homology"/>
<protein>
    <submittedName>
        <fullName evidence="5">Uncharacterized protein</fullName>
    </submittedName>
</protein>
<dbReference type="EMBL" id="BQKI01000005">
    <property type="protein sequence ID" value="GJM95102.1"/>
    <property type="molecule type" value="Genomic_DNA"/>
</dbReference>
<evidence type="ECO:0000256" key="2">
    <source>
        <dbReference type="ARBA" id="ARBA00022473"/>
    </source>
</evidence>
<evidence type="ECO:0000313" key="5">
    <source>
        <dbReference type="EMBL" id="GJM95102.1"/>
    </source>
</evidence>
<accession>A0AAV5CAK6</accession>
<reference evidence="5" key="2">
    <citation type="submission" date="2021-12" db="EMBL/GenBank/DDBJ databases">
        <title>Resequencing data analysis of finger millet.</title>
        <authorList>
            <person name="Hatakeyama M."/>
            <person name="Aluri S."/>
            <person name="Balachadran M.T."/>
            <person name="Sivarajan S.R."/>
            <person name="Poveda L."/>
            <person name="Shimizu-Inatsugi R."/>
            <person name="Schlapbach R."/>
            <person name="Sreeman S.M."/>
            <person name="Shimizu K.K."/>
        </authorList>
    </citation>
    <scope>NUCLEOTIDE SEQUENCE</scope>
</reference>
<dbReference type="InterPro" id="IPR024861">
    <property type="entry name" value="Donson"/>
</dbReference>
<sequence length="353" mass="37329">MAQAAVESALSGDALIGRASVAPRMKRKTPSELRDALQNSEKIAMSVDAATASNFASSSLPCGRGDSAKLDSAVPSATEATKPGFKKVEKCSENALRSVSELHIGDEKQTGSDKFDMEKVLKGFGARDASVPSRFNASNAQVSGSALKSSDTCASKITIPGKRAPLDFTLKTTLQFVSSSSVKWWGVCFSMPLCNAEVEQATDDDLIELSEIQRRNLGQVKCREMRKADMGLFSSGGFDTDLGSALASSSGNICYSMEIKDTILPPWVVSGICSAMSLDARSFDLRIATESSSMGLNAALKSMSMNTQPGAPAASDDCASLGIPDAVLVHSLHSASVRRLSYTDGEYLVYTTV</sequence>
<dbReference type="GO" id="GO:0033260">
    <property type="term" value="P:nuclear DNA replication"/>
    <property type="evidence" value="ECO:0007669"/>
    <property type="project" value="TreeGrafter"/>
</dbReference>
<dbReference type="Proteomes" id="UP001054889">
    <property type="component" value="Unassembled WGS sequence"/>
</dbReference>
<dbReference type="AlphaFoldDB" id="A0AAV5CAK6"/>
<reference evidence="5" key="1">
    <citation type="journal article" date="2018" name="DNA Res.">
        <title>Multiple hybrid de novo genome assembly of finger millet, an orphan allotetraploid crop.</title>
        <authorList>
            <person name="Hatakeyama M."/>
            <person name="Aluri S."/>
            <person name="Balachadran M.T."/>
            <person name="Sivarajan S.R."/>
            <person name="Patrignani A."/>
            <person name="Gruter S."/>
            <person name="Poveda L."/>
            <person name="Shimizu-Inatsugi R."/>
            <person name="Baeten J."/>
            <person name="Francoijs K.J."/>
            <person name="Nataraja K.N."/>
            <person name="Reddy Y.A.N."/>
            <person name="Phadnis S."/>
            <person name="Ravikumar R.L."/>
            <person name="Schlapbach R."/>
            <person name="Sreeman S.M."/>
            <person name="Shimizu K.K."/>
        </authorList>
    </citation>
    <scope>NUCLEOTIDE SEQUENCE</scope>
</reference>
<keyword evidence="3" id="KW-0539">Nucleus</keyword>